<proteinExistence type="predicted"/>
<dbReference type="EMBL" id="CP053085">
    <property type="protein sequence ID" value="QJR37444.1"/>
    <property type="molecule type" value="Genomic_DNA"/>
</dbReference>
<dbReference type="PANTHER" id="PTHR43791:SF36">
    <property type="entry name" value="TRANSPORTER, PUTATIVE (AFU_ORTHOLOGUE AFUA_6G08340)-RELATED"/>
    <property type="match status" value="1"/>
</dbReference>
<evidence type="ECO:0000256" key="2">
    <source>
        <dbReference type="ARBA" id="ARBA00022448"/>
    </source>
</evidence>
<keyword evidence="3 6" id="KW-0812">Transmembrane</keyword>
<protein>
    <submittedName>
        <fullName evidence="8">MFS transporter</fullName>
    </submittedName>
</protein>
<dbReference type="CDD" id="cd17319">
    <property type="entry name" value="MFS_ExuT_GudP_like"/>
    <property type="match status" value="1"/>
</dbReference>
<feature type="transmembrane region" description="Helical" evidence="6">
    <location>
        <begin position="196"/>
        <end position="218"/>
    </location>
</feature>
<feature type="transmembrane region" description="Helical" evidence="6">
    <location>
        <begin position="366"/>
        <end position="386"/>
    </location>
</feature>
<dbReference type="Pfam" id="PF07690">
    <property type="entry name" value="MFS_1"/>
    <property type="match status" value="1"/>
</dbReference>
<evidence type="ECO:0000256" key="3">
    <source>
        <dbReference type="ARBA" id="ARBA00022692"/>
    </source>
</evidence>
<accession>A0A6M4IR92</accession>
<name>A0A6M4IR92_9BACT</name>
<feature type="transmembrane region" description="Helical" evidence="6">
    <location>
        <begin position="341"/>
        <end position="360"/>
    </location>
</feature>
<dbReference type="FunFam" id="1.20.1250.20:FF:000018">
    <property type="entry name" value="MFS transporter permease"/>
    <property type="match status" value="1"/>
</dbReference>
<evidence type="ECO:0000256" key="5">
    <source>
        <dbReference type="ARBA" id="ARBA00023136"/>
    </source>
</evidence>
<evidence type="ECO:0000313" key="9">
    <source>
        <dbReference type="Proteomes" id="UP000500938"/>
    </source>
</evidence>
<dbReference type="PROSITE" id="PS50850">
    <property type="entry name" value="MFS"/>
    <property type="match status" value="1"/>
</dbReference>
<evidence type="ECO:0000256" key="4">
    <source>
        <dbReference type="ARBA" id="ARBA00022989"/>
    </source>
</evidence>
<dbReference type="KEGG" id="ggr:HKW67_18975"/>
<comment type="subcellular location">
    <subcellularLocation>
        <location evidence="1">Membrane</location>
        <topology evidence="1">Multi-pass membrane protein</topology>
    </subcellularLocation>
</comment>
<dbReference type="GO" id="GO:0016020">
    <property type="term" value="C:membrane"/>
    <property type="evidence" value="ECO:0007669"/>
    <property type="project" value="UniProtKB-SubCell"/>
</dbReference>
<dbReference type="PANTHER" id="PTHR43791">
    <property type="entry name" value="PERMEASE-RELATED"/>
    <property type="match status" value="1"/>
</dbReference>
<feature type="transmembrane region" description="Helical" evidence="6">
    <location>
        <begin position="430"/>
        <end position="448"/>
    </location>
</feature>
<feature type="transmembrane region" description="Helical" evidence="6">
    <location>
        <begin position="126"/>
        <end position="150"/>
    </location>
</feature>
<feature type="transmembrane region" description="Helical" evidence="6">
    <location>
        <begin position="162"/>
        <end position="184"/>
    </location>
</feature>
<dbReference type="InterPro" id="IPR036259">
    <property type="entry name" value="MFS_trans_sf"/>
</dbReference>
<keyword evidence="5 6" id="KW-0472">Membrane</keyword>
<feature type="domain" description="Major facilitator superfamily (MFS) profile" evidence="7">
    <location>
        <begin position="22"/>
        <end position="454"/>
    </location>
</feature>
<evidence type="ECO:0000313" key="8">
    <source>
        <dbReference type="EMBL" id="QJR37444.1"/>
    </source>
</evidence>
<feature type="transmembrane region" description="Helical" evidence="6">
    <location>
        <begin position="271"/>
        <end position="289"/>
    </location>
</feature>
<feature type="transmembrane region" description="Helical" evidence="6">
    <location>
        <begin position="57"/>
        <end position="76"/>
    </location>
</feature>
<dbReference type="AlphaFoldDB" id="A0A6M4IR92"/>
<gene>
    <name evidence="8" type="ORF">HKW67_18975</name>
</gene>
<feature type="transmembrane region" description="Helical" evidence="6">
    <location>
        <begin position="22"/>
        <end position="45"/>
    </location>
</feature>
<feature type="transmembrane region" description="Helical" evidence="6">
    <location>
        <begin position="309"/>
        <end position="329"/>
    </location>
</feature>
<evidence type="ECO:0000256" key="6">
    <source>
        <dbReference type="SAM" id="Phobius"/>
    </source>
</evidence>
<dbReference type="Proteomes" id="UP000500938">
    <property type="component" value="Chromosome"/>
</dbReference>
<dbReference type="InterPro" id="IPR020846">
    <property type="entry name" value="MFS_dom"/>
</dbReference>
<dbReference type="RefSeq" id="WP_171226879.1">
    <property type="nucleotide sequence ID" value="NZ_CP053085.1"/>
</dbReference>
<dbReference type="GO" id="GO:0022857">
    <property type="term" value="F:transmembrane transporter activity"/>
    <property type="evidence" value="ECO:0007669"/>
    <property type="project" value="InterPro"/>
</dbReference>
<dbReference type="SUPFAM" id="SSF103473">
    <property type="entry name" value="MFS general substrate transporter"/>
    <property type="match status" value="1"/>
</dbReference>
<feature type="transmembrane region" description="Helical" evidence="6">
    <location>
        <begin position="88"/>
        <end position="106"/>
    </location>
</feature>
<keyword evidence="9" id="KW-1185">Reference proteome</keyword>
<organism evidence="8 9">
    <name type="scientific">Gemmatimonas groenlandica</name>
    <dbReference type="NCBI Taxonomy" id="2732249"/>
    <lineage>
        <taxon>Bacteria</taxon>
        <taxon>Pseudomonadati</taxon>
        <taxon>Gemmatimonadota</taxon>
        <taxon>Gemmatimonadia</taxon>
        <taxon>Gemmatimonadales</taxon>
        <taxon>Gemmatimonadaceae</taxon>
        <taxon>Gemmatimonas</taxon>
    </lineage>
</organism>
<keyword evidence="4 6" id="KW-1133">Transmembrane helix</keyword>
<sequence length="462" mass="48901">MTTATGSTSAAESGFAIAARRLLPLLFVSYIVAFLDRVNVGFAKLQMASDLGYSDAVYGFGAGIFFLGYFLFEVPSNLLLEKFGARRWIARIMFTWAIVSGAFAFVDRIPWGPLPALFGVAPIEFGFYALRFLLGIAEAGFFPGIILYLTYWFPAARRARTVALFMTAVAAANVIGAPVSGAIMQYADGMGGLSGWRWLFVLEAIPSVVAGVAIWLLLPDRPTHATWLSPEQRSAITAQLAHEDSDAHGAAVGSAHGGAHSATQALRSGRVWVLALVYLAGTFSLYGVSFWMPTIVQELGIGKTEYLEIGLLSMIPWGTAGVAMVWAGASSDRTGKRRQHVAGSLFVAATGLVALVLVGANVVPALIALCFVTAGVLSFLATFWSLPTAFLRQTAAAAGIAWINAVGNLGGHFGPDIIGRIRTATGSANYAFLFLAALAVAGALLTLFGTGARERIMTIQEA</sequence>
<evidence type="ECO:0000259" key="7">
    <source>
        <dbReference type="PROSITE" id="PS50850"/>
    </source>
</evidence>
<dbReference type="InterPro" id="IPR011701">
    <property type="entry name" value="MFS"/>
</dbReference>
<evidence type="ECO:0000256" key="1">
    <source>
        <dbReference type="ARBA" id="ARBA00004141"/>
    </source>
</evidence>
<reference evidence="8 9" key="1">
    <citation type="submission" date="2020-05" db="EMBL/GenBank/DDBJ databases">
        <title>Complete genome sequence of Gemmatimonas greenlandica TET16.</title>
        <authorList>
            <person name="Zeng Y."/>
        </authorList>
    </citation>
    <scope>NUCLEOTIDE SEQUENCE [LARGE SCALE GENOMIC DNA]</scope>
    <source>
        <strain evidence="8 9">TET16</strain>
    </source>
</reference>
<dbReference type="Gene3D" id="1.20.1250.20">
    <property type="entry name" value="MFS general substrate transporter like domains"/>
    <property type="match status" value="2"/>
</dbReference>
<keyword evidence="2" id="KW-0813">Transport</keyword>